<dbReference type="EMBL" id="DSGB01000004">
    <property type="protein sequence ID" value="HER96020.1"/>
    <property type="molecule type" value="Genomic_DNA"/>
</dbReference>
<keyword evidence="2" id="KW-0282">Flagellum</keyword>
<name>A0A7V2F762_RHOMR</name>
<dbReference type="GO" id="GO:0071973">
    <property type="term" value="P:bacterial-type flagellum-dependent cell motility"/>
    <property type="evidence" value="ECO:0007669"/>
    <property type="project" value="InterPro"/>
</dbReference>
<comment type="caution">
    <text evidence="2">The sequence shown here is derived from an EMBL/GenBank/DDBJ whole genome shotgun (WGS) entry which is preliminary data.</text>
</comment>
<keyword evidence="2" id="KW-0969">Cilium</keyword>
<accession>A0A7V2F762</accession>
<dbReference type="GO" id="GO:0030694">
    <property type="term" value="C:bacterial-type flagellum basal body, rod"/>
    <property type="evidence" value="ECO:0007669"/>
    <property type="project" value="InterPro"/>
</dbReference>
<evidence type="ECO:0000313" key="2">
    <source>
        <dbReference type="EMBL" id="HER96020.1"/>
    </source>
</evidence>
<keyword evidence="2" id="KW-0966">Cell projection</keyword>
<proteinExistence type="predicted"/>
<organism evidence="2">
    <name type="scientific">Rhodothermus marinus</name>
    <name type="common">Rhodothermus obamensis</name>
    <dbReference type="NCBI Taxonomy" id="29549"/>
    <lineage>
        <taxon>Bacteria</taxon>
        <taxon>Pseudomonadati</taxon>
        <taxon>Rhodothermota</taxon>
        <taxon>Rhodothermia</taxon>
        <taxon>Rhodothermales</taxon>
        <taxon>Rhodothermaceae</taxon>
        <taxon>Rhodothermus</taxon>
    </lineage>
</organism>
<dbReference type="AlphaFoldDB" id="A0A7V2F762"/>
<sequence length="112" mass="12936">METTKLTLLRHAMQAYTWRLRALSSNIANLDTPGYQRVTVAFEEALRKARHQVPSLRQPEDVEPKMRLETTAPILEDELMELADTQMRTQLVTRALREHFDLMRTGITGRTG</sequence>
<reference evidence="2" key="1">
    <citation type="journal article" date="2020" name="mSystems">
        <title>Genome- and Community-Level Interaction Insights into Carbon Utilization and Element Cycling Functions of Hydrothermarchaeota in Hydrothermal Sediment.</title>
        <authorList>
            <person name="Zhou Z."/>
            <person name="Liu Y."/>
            <person name="Xu W."/>
            <person name="Pan J."/>
            <person name="Luo Z.H."/>
            <person name="Li M."/>
        </authorList>
    </citation>
    <scope>NUCLEOTIDE SEQUENCE [LARGE SCALE GENOMIC DNA]</scope>
    <source>
        <strain evidence="2">SpSt-143</strain>
    </source>
</reference>
<protein>
    <submittedName>
        <fullName evidence="2">Flagellar biosynthesis protein FlgB</fullName>
    </submittedName>
</protein>
<evidence type="ECO:0000259" key="1">
    <source>
        <dbReference type="Pfam" id="PF00460"/>
    </source>
</evidence>
<dbReference type="InterPro" id="IPR001444">
    <property type="entry name" value="Flag_bb_rod_N"/>
</dbReference>
<dbReference type="InterPro" id="IPR019776">
    <property type="entry name" value="Flagellar_basal_body_rod_CS"/>
</dbReference>
<dbReference type="Pfam" id="PF00460">
    <property type="entry name" value="Flg_bb_rod"/>
    <property type="match status" value="1"/>
</dbReference>
<feature type="domain" description="Flagellar basal body rod protein N-terminal" evidence="1">
    <location>
        <begin position="12"/>
        <end position="36"/>
    </location>
</feature>
<gene>
    <name evidence="2" type="ORF">ENO59_05830</name>
</gene>
<dbReference type="PROSITE" id="PS00588">
    <property type="entry name" value="FLAGELLA_BB_ROD"/>
    <property type="match status" value="1"/>
</dbReference>